<feature type="region of interest" description="Disordered" evidence="1">
    <location>
        <begin position="1"/>
        <end position="84"/>
    </location>
</feature>
<keyword evidence="3" id="KW-0808">Transferase</keyword>
<dbReference type="GO" id="GO:0003964">
    <property type="term" value="F:RNA-directed DNA polymerase activity"/>
    <property type="evidence" value="ECO:0007669"/>
    <property type="project" value="UniProtKB-KW"/>
</dbReference>
<evidence type="ECO:0000313" key="4">
    <source>
        <dbReference type="Proteomes" id="UP000245207"/>
    </source>
</evidence>
<evidence type="ECO:0000313" key="3">
    <source>
        <dbReference type="EMBL" id="PWA44849.1"/>
    </source>
</evidence>
<feature type="compositionally biased region" description="Pro residues" evidence="1">
    <location>
        <begin position="1"/>
        <end position="12"/>
    </location>
</feature>
<keyword evidence="3" id="KW-0548">Nucleotidyltransferase</keyword>
<dbReference type="STRING" id="35608.A0A2U1L773"/>
<sequence length="359" mass="39661">MSEINPHPPNPDPNNSDTINPNSMPPPVTNEVVRSKRSTRNSGNESKQAVKNTSSGSKSSLGVKKGFKKGSGKNRNMAKGMEGVEYDGYDKEDMVIKDDDIVVSEEENEVVVDSSSQGLTGHDGESNLEAKTHGKSHVGSNGNDGKSSMLGNSASNMNLDGNWVSNQWPKLSETLRSVGSKSGDTIMTENLVNKAVSFASAFKGLTGYGNNKLTKRCLLCSLHDESHSHLFLSCTFSKRLWERLKPMAKLDRVGNEWANVISRIVNKPATNTICSVIQRILFGAAMYFIWQERNVRRVQQSSRSEEVVLNCIISNVRLKLLGLDLKYTKDVVKAAKIWNLPIRSNQYYRDMVENLGCDA</sequence>
<feature type="compositionally biased region" description="Basic and acidic residues" evidence="1">
    <location>
        <begin position="122"/>
        <end position="132"/>
    </location>
</feature>
<dbReference type="PANTHER" id="PTHR33116:SF78">
    <property type="entry name" value="OS12G0587133 PROTEIN"/>
    <property type="match status" value="1"/>
</dbReference>
<dbReference type="InterPro" id="IPR026960">
    <property type="entry name" value="RVT-Znf"/>
</dbReference>
<name>A0A2U1L773_ARTAN</name>
<dbReference type="PANTHER" id="PTHR33116">
    <property type="entry name" value="REVERSE TRANSCRIPTASE ZINC-BINDING DOMAIN-CONTAINING PROTEIN-RELATED-RELATED"/>
    <property type="match status" value="1"/>
</dbReference>
<organism evidence="3 4">
    <name type="scientific">Artemisia annua</name>
    <name type="common">Sweet wormwood</name>
    <dbReference type="NCBI Taxonomy" id="35608"/>
    <lineage>
        <taxon>Eukaryota</taxon>
        <taxon>Viridiplantae</taxon>
        <taxon>Streptophyta</taxon>
        <taxon>Embryophyta</taxon>
        <taxon>Tracheophyta</taxon>
        <taxon>Spermatophyta</taxon>
        <taxon>Magnoliopsida</taxon>
        <taxon>eudicotyledons</taxon>
        <taxon>Gunneridae</taxon>
        <taxon>Pentapetalae</taxon>
        <taxon>asterids</taxon>
        <taxon>campanulids</taxon>
        <taxon>Asterales</taxon>
        <taxon>Asteraceae</taxon>
        <taxon>Asteroideae</taxon>
        <taxon>Anthemideae</taxon>
        <taxon>Artemisiinae</taxon>
        <taxon>Artemisia</taxon>
    </lineage>
</organism>
<dbReference type="OrthoDB" id="1938430at2759"/>
<dbReference type="Proteomes" id="UP000245207">
    <property type="component" value="Unassembled WGS sequence"/>
</dbReference>
<dbReference type="Pfam" id="PF13966">
    <property type="entry name" value="zf-RVT"/>
    <property type="match status" value="1"/>
</dbReference>
<keyword evidence="3" id="KW-0695">RNA-directed DNA polymerase</keyword>
<feature type="region of interest" description="Disordered" evidence="1">
    <location>
        <begin position="109"/>
        <end position="153"/>
    </location>
</feature>
<accession>A0A2U1L773</accession>
<evidence type="ECO:0000259" key="2">
    <source>
        <dbReference type="Pfam" id="PF13966"/>
    </source>
</evidence>
<keyword evidence="4" id="KW-1185">Reference proteome</keyword>
<reference evidence="3 4" key="1">
    <citation type="journal article" date="2018" name="Mol. Plant">
        <title>The genome of Artemisia annua provides insight into the evolution of Asteraceae family and artemisinin biosynthesis.</title>
        <authorList>
            <person name="Shen Q."/>
            <person name="Zhang L."/>
            <person name="Liao Z."/>
            <person name="Wang S."/>
            <person name="Yan T."/>
            <person name="Shi P."/>
            <person name="Liu M."/>
            <person name="Fu X."/>
            <person name="Pan Q."/>
            <person name="Wang Y."/>
            <person name="Lv Z."/>
            <person name="Lu X."/>
            <person name="Zhang F."/>
            <person name="Jiang W."/>
            <person name="Ma Y."/>
            <person name="Chen M."/>
            <person name="Hao X."/>
            <person name="Li L."/>
            <person name="Tang Y."/>
            <person name="Lv G."/>
            <person name="Zhou Y."/>
            <person name="Sun X."/>
            <person name="Brodelius P.E."/>
            <person name="Rose J.K.C."/>
            <person name="Tang K."/>
        </authorList>
    </citation>
    <scope>NUCLEOTIDE SEQUENCE [LARGE SCALE GENOMIC DNA]</scope>
    <source>
        <strain evidence="4">cv. Huhao1</strain>
        <tissue evidence="3">Leaf</tissue>
    </source>
</reference>
<proteinExistence type="predicted"/>
<feature type="compositionally biased region" description="Polar residues" evidence="1">
    <location>
        <begin position="138"/>
        <end position="153"/>
    </location>
</feature>
<dbReference type="AlphaFoldDB" id="A0A2U1L773"/>
<feature type="compositionally biased region" description="Low complexity" evidence="1">
    <location>
        <begin position="54"/>
        <end position="64"/>
    </location>
</feature>
<gene>
    <name evidence="3" type="ORF">CTI12_AA522950</name>
</gene>
<feature type="compositionally biased region" description="Low complexity" evidence="1">
    <location>
        <begin position="13"/>
        <end position="22"/>
    </location>
</feature>
<protein>
    <submittedName>
        <fullName evidence="3">RNA-directed DNA polymerase, eukaryota, Reverse transcriptase zinc-binding domain protein</fullName>
    </submittedName>
</protein>
<feature type="domain" description="Reverse transcriptase zinc-binding" evidence="2">
    <location>
        <begin position="213"/>
        <end position="241"/>
    </location>
</feature>
<feature type="compositionally biased region" description="Polar residues" evidence="1">
    <location>
        <begin position="40"/>
        <end position="53"/>
    </location>
</feature>
<dbReference type="EMBL" id="PKPP01011069">
    <property type="protein sequence ID" value="PWA44849.1"/>
    <property type="molecule type" value="Genomic_DNA"/>
</dbReference>
<evidence type="ECO:0000256" key="1">
    <source>
        <dbReference type="SAM" id="MobiDB-lite"/>
    </source>
</evidence>
<comment type="caution">
    <text evidence="3">The sequence shown here is derived from an EMBL/GenBank/DDBJ whole genome shotgun (WGS) entry which is preliminary data.</text>
</comment>